<dbReference type="OrthoDB" id="1077582at2759"/>
<reference evidence="1 2" key="1">
    <citation type="submission" date="2014-04" db="EMBL/GenBank/DDBJ databases">
        <authorList>
            <consortium name="DOE Joint Genome Institute"/>
            <person name="Kuo A."/>
            <person name="Kohler A."/>
            <person name="Nagy L.G."/>
            <person name="Floudas D."/>
            <person name="Copeland A."/>
            <person name="Barry K.W."/>
            <person name="Cichocki N."/>
            <person name="Veneault-Fourrey C."/>
            <person name="LaButti K."/>
            <person name="Lindquist E.A."/>
            <person name="Lipzen A."/>
            <person name="Lundell T."/>
            <person name="Morin E."/>
            <person name="Murat C."/>
            <person name="Sun H."/>
            <person name="Tunlid A."/>
            <person name="Henrissat B."/>
            <person name="Grigoriev I.V."/>
            <person name="Hibbett D.S."/>
            <person name="Martin F."/>
            <person name="Nordberg H.P."/>
            <person name="Cantor M.N."/>
            <person name="Hua S.X."/>
        </authorList>
    </citation>
    <scope>NUCLEOTIDE SEQUENCE [LARGE SCALE GENOMIC DNA]</scope>
    <source>
        <strain evidence="1 2">LaAM-08-1</strain>
    </source>
</reference>
<dbReference type="HOGENOM" id="CLU_1069633_0_0_1"/>
<sequence>EEALFSHFPLFLALVVRPSPYRKLFFPILCTNIWILLYAPNPVDFSTLVNIWCTSLASRVATASDFILLTDVQNELQLQNDKRQISSTPLPKRMSWALRLMTTSRGIGWAHECITHIPPKPQIISPWAFVVSKILWVRYYHILSDLVQIPLQWNFAVVRGMEGLSGLFARVTFLVYLAEVYIGMNMAYNILAAMAVSVGLSEPRYWLAIFGYWGNAYTVGQFRSLRVWHQNCRRVRSIMLIRISLTIA</sequence>
<dbReference type="AlphaFoldDB" id="A0A0C9WWD2"/>
<evidence type="ECO:0000313" key="2">
    <source>
        <dbReference type="Proteomes" id="UP000054477"/>
    </source>
</evidence>
<evidence type="ECO:0000313" key="1">
    <source>
        <dbReference type="EMBL" id="KIJ96905.1"/>
    </source>
</evidence>
<organism evidence="1 2">
    <name type="scientific">Laccaria amethystina LaAM-08-1</name>
    <dbReference type="NCBI Taxonomy" id="1095629"/>
    <lineage>
        <taxon>Eukaryota</taxon>
        <taxon>Fungi</taxon>
        <taxon>Dikarya</taxon>
        <taxon>Basidiomycota</taxon>
        <taxon>Agaricomycotina</taxon>
        <taxon>Agaricomycetes</taxon>
        <taxon>Agaricomycetidae</taxon>
        <taxon>Agaricales</taxon>
        <taxon>Agaricineae</taxon>
        <taxon>Hydnangiaceae</taxon>
        <taxon>Laccaria</taxon>
    </lineage>
</organism>
<dbReference type="Proteomes" id="UP000054477">
    <property type="component" value="Unassembled WGS sequence"/>
</dbReference>
<accession>A0A0C9WWD2</accession>
<keyword evidence="2" id="KW-1185">Reference proteome</keyword>
<name>A0A0C9WWD2_9AGAR</name>
<gene>
    <name evidence="1" type="ORF">K443DRAFT_633527</name>
</gene>
<feature type="non-terminal residue" evidence="1">
    <location>
        <position position="1"/>
    </location>
</feature>
<reference evidence="2" key="2">
    <citation type="submission" date="2015-01" db="EMBL/GenBank/DDBJ databases">
        <title>Evolutionary Origins and Diversification of the Mycorrhizal Mutualists.</title>
        <authorList>
            <consortium name="DOE Joint Genome Institute"/>
            <consortium name="Mycorrhizal Genomics Consortium"/>
            <person name="Kohler A."/>
            <person name="Kuo A."/>
            <person name="Nagy L.G."/>
            <person name="Floudas D."/>
            <person name="Copeland A."/>
            <person name="Barry K.W."/>
            <person name="Cichocki N."/>
            <person name="Veneault-Fourrey C."/>
            <person name="LaButti K."/>
            <person name="Lindquist E.A."/>
            <person name="Lipzen A."/>
            <person name="Lundell T."/>
            <person name="Morin E."/>
            <person name="Murat C."/>
            <person name="Riley R."/>
            <person name="Ohm R."/>
            <person name="Sun H."/>
            <person name="Tunlid A."/>
            <person name="Henrissat B."/>
            <person name="Grigoriev I.V."/>
            <person name="Hibbett D.S."/>
            <person name="Martin F."/>
        </authorList>
    </citation>
    <scope>NUCLEOTIDE SEQUENCE [LARGE SCALE GENOMIC DNA]</scope>
    <source>
        <strain evidence="2">LaAM-08-1</strain>
    </source>
</reference>
<protein>
    <submittedName>
        <fullName evidence="1">Uncharacterized protein</fullName>
    </submittedName>
</protein>
<proteinExistence type="predicted"/>
<dbReference type="EMBL" id="KN838707">
    <property type="protein sequence ID" value="KIJ96905.1"/>
    <property type="molecule type" value="Genomic_DNA"/>
</dbReference>
<dbReference type="STRING" id="1095629.A0A0C9WWD2"/>